<feature type="domain" description="ABC transporter" evidence="1">
    <location>
        <begin position="8"/>
        <end position="224"/>
    </location>
</feature>
<evidence type="ECO:0000259" key="1">
    <source>
        <dbReference type="PROSITE" id="PS50893"/>
    </source>
</evidence>
<evidence type="ECO:0000313" key="2">
    <source>
        <dbReference type="EMBL" id="VVA98696.1"/>
    </source>
</evidence>
<dbReference type="InterPro" id="IPR003439">
    <property type="entry name" value="ABC_transporter-like_ATP-bd"/>
</dbReference>
<dbReference type="PANTHER" id="PTHR19248">
    <property type="entry name" value="ATP-BINDING TRANSPORT PROTEIN-RELATED"/>
    <property type="match status" value="1"/>
</dbReference>
<dbReference type="Pfam" id="PF00005">
    <property type="entry name" value="ABC_tran"/>
    <property type="match status" value="1"/>
</dbReference>
<organism evidence="2 3">
    <name type="scientific">Arabis nemorensis</name>
    <dbReference type="NCBI Taxonomy" id="586526"/>
    <lineage>
        <taxon>Eukaryota</taxon>
        <taxon>Viridiplantae</taxon>
        <taxon>Streptophyta</taxon>
        <taxon>Embryophyta</taxon>
        <taxon>Tracheophyta</taxon>
        <taxon>Spermatophyta</taxon>
        <taxon>Magnoliopsida</taxon>
        <taxon>eudicotyledons</taxon>
        <taxon>Gunneridae</taxon>
        <taxon>Pentapetalae</taxon>
        <taxon>rosids</taxon>
        <taxon>malvids</taxon>
        <taxon>Brassicales</taxon>
        <taxon>Brassicaceae</taxon>
        <taxon>Arabideae</taxon>
        <taxon>Arabis</taxon>
    </lineage>
</organism>
<dbReference type="AlphaFoldDB" id="A0A565BCY9"/>
<reference evidence="2" key="1">
    <citation type="submission" date="2019-07" db="EMBL/GenBank/DDBJ databases">
        <authorList>
            <person name="Dittberner H."/>
        </authorList>
    </citation>
    <scope>NUCLEOTIDE SEQUENCE [LARGE SCALE GENOMIC DNA]</scope>
</reference>
<dbReference type="PROSITE" id="PS00211">
    <property type="entry name" value="ABC_TRANSPORTER_1"/>
    <property type="match status" value="1"/>
</dbReference>
<proteinExistence type="predicted"/>
<sequence>MADRMTRMAVVNTDRCKPKKCRQECKKICPVILCGNIKPNLGRFDRTPDWKEILTYFRGSELQNYFTRFVEDDLKSVLKIQHVDEYRETDDIVETLLRRADERGVFSELCDELELNQILDRNVKDLSGGELQRFSIGETAMKEADIYMFDEPPSYLDVRQRLKATQVIRSLLKSNNYVIVVEHDVSVLDYLSDFICCLYGTPGAYGVVTFPFSVREGINVFLAGFGPAENLRFRDESLIFRVTETPEEEVAS</sequence>
<dbReference type="InterPro" id="IPR007209">
    <property type="entry name" value="RNaseL-inhib-like_metal-bd_dom"/>
</dbReference>
<dbReference type="Gene3D" id="3.40.50.300">
    <property type="entry name" value="P-loop containing nucleotide triphosphate hydrolases"/>
    <property type="match status" value="1"/>
</dbReference>
<dbReference type="GO" id="GO:0016887">
    <property type="term" value="F:ATP hydrolysis activity"/>
    <property type="evidence" value="ECO:0007669"/>
    <property type="project" value="InterPro"/>
</dbReference>
<dbReference type="EMBL" id="CABITT030000003">
    <property type="protein sequence ID" value="VVA98696.1"/>
    <property type="molecule type" value="Genomic_DNA"/>
</dbReference>
<comment type="caution">
    <text evidence="2">The sequence shown here is derived from an EMBL/GenBank/DDBJ whole genome shotgun (WGS) entry which is preliminary data.</text>
</comment>
<dbReference type="PRINTS" id="PR01868">
    <property type="entry name" value="ABCEFAMILY"/>
</dbReference>
<accession>A0A565BCY9</accession>
<dbReference type="InterPro" id="IPR027417">
    <property type="entry name" value="P-loop_NTPase"/>
</dbReference>
<dbReference type="PROSITE" id="PS50893">
    <property type="entry name" value="ABC_TRANSPORTER_2"/>
    <property type="match status" value="1"/>
</dbReference>
<dbReference type="InterPro" id="IPR017871">
    <property type="entry name" value="ABC_transporter-like_CS"/>
</dbReference>
<dbReference type="OrthoDB" id="1901839at2759"/>
<dbReference type="Pfam" id="PF04068">
    <property type="entry name" value="Fer4_RLI"/>
    <property type="match status" value="1"/>
</dbReference>
<dbReference type="SUPFAM" id="SSF52540">
    <property type="entry name" value="P-loop containing nucleoside triphosphate hydrolases"/>
    <property type="match status" value="1"/>
</dbReference>
<keyword evidence="3" id="KW-1185">Reference proteome</keyword>
<gene>
    <name evidence="2" type="ORF">ANE_LOCUS9141</name>
</gene>
<dbReference type="InterPro" id="IPR013283">
    <property type="entry name" value="RLI1"/>
</dbReference>
<dbReference type="Proteomes" id="UP000489600">
    <property type="component" value="Unassembled WGS sequence"/>
</dbReference>
<protein>
    <recommendedName>
        <fullName evidence="1">ABC transporter domain-containing protein</fullName>
    </recommendedName>
</protein>
<name>A0A565BCY9_9BRAS</name>
<evidence type="ECO:0000313" key="3">
    <source>
        <dbReference type="Proteomes" id="UP000489600"/>
    </source>
</evidence>
<dbReference type="GO" id="GO:0005524">
    <property type="term" value="F:ATP binding"/>
    <property type="evidence" value="ECO:0007669"/>
    <property type="project" value="InterPro"/>
</dbReference>